<evidence type="ECO:0000313" key="2">
    <source>
        <dbReference type="Proteomes" id="UP000789920"/>
    </source>
</evidence>
<accession>A0ACA9SRY2</accession>
<proteinExistence type="predicted"/>
<evidence type="ECO:0000313" key="1">
    <source>
        <dbReference type="EMBL" id="CAG8845947.1"/>
    </source>
</evidence>
<keyword evidence="2" id="KW-1185">Reference proteome</keyword>
<organism evidence="1 2">
    <name type="scientific">Racocetra persica</name>
    <dbReference type="NCBI Taxonomy" id="160502"/>
    <lineage>
        <taxon>Eukaryota</taxon>
        <taxon>Fungi</taxon>
        <taxon>Fungi incertae sedis</taxon>
        <taxon>Mucoromycota</taxon>
        <taxon>Glomeromycotina</taxon>
        <taxon>Glomeromycetes</taxon>
        <taxon>Diversisporales</taxon>
        <taxon>Gigasporaceae</taxon>
        <taxon>Racocetra</taxon>
    </lineage>
</organism>
<reference evidence="1" key="1">
    <citation type="submission" date="2021-06" db="EMBL/GenBank/DDBJ databases">
        <authorList>
            <person name="Kallberg Y."/>
            <person name="Tangrot J."/>
            <person name="Rosling A."/>
        </authorList>
    </citation>
    <scope>NUCLEOTIDE SEQUENCE</scope>
    <source>
        <strain evidence="1">MA461A</strain>
    </source>
</reference>
<dbReference type="EMBL" id="CAJVQC010149000">
    <property type="protein sequence ID" value="CAG8845947.1"/>
    <property type="molecule type" value="Genomic_DNA"/>
</dbReference>
<name>A0ACA9SRY2_9GLOM</name>
<dbReference type="Proteomes" id="UP000789920">
    <property type="component" value="Unassembled WGS sequence"/>
</dbReference>
<protein>
    <submittedName>
        <fullName evidence="1">22725_t:CDS:1</fullName>
    </submittedName>
</protein>
<gene>
    <name evidence="1" type="ORF">RPERSI_LOCUS33899</name>
</gene>
<sequence>MSSKRARTAISSSLKWEICEYNDKFSNETYSNIAQYFNQKDSALNLERSTISKILKKKEQWLAITDTSVTVFRHKKVKFPLLDKAMQLWVEQV</sequence>
<comment type="caution">
    <text evidence="1">The sequence shown here is derived from an EMBL/GenBank/DDBJ whole genome shotgun (WGS) entry which is preliminary data.</text>
</comment>
<feature type="non-terminal residue" evidence="1">
    <location>
        <position position="93"/>
    </location>
</feature>